<dbReference type="CDD" id="cd17999">
    <property type="entry name" value="DEXHc_Mot1"/>
    <property type="match status" value="1"/>
</dbReference>
<evidence type="ECO:0000256" key="9">
    <source>
        <dbReference type="SAM" id="MobiDB-lite"/>
    </source>
</evidence>
<evidence type="ECO:0000256" key="7">
    <source>
        <dbReference type="ARBA" id="ARBA00023125"/>
    </source>
</evidence>
<evidence type="ECO:0000313" key="13">
    <source>
        <dbReference type="Proteomes" id="UP000054630"/>
    </source>
</evidence>
<comment type="subcellular location">
    <subcellularLocation>
        <location evidence="1">Nucleus</location>
    </subcellularLocation>
</comment>
<dbReference type="Gene3D" id="3.40.50.300">
    <property type="entry name" value="P-loop containing nucleotide triphosphate hydrolases"/>
    <property type="match status" value="1"/>
</dbReference>
<dbReference type="GO" id="GO:0016887">
    <property type="term" value="F:ATP hydrolysis activity"/>
    <property type="evidence" value="ECO:0007669"/>
    <property type="project" value="InterPro"/>
</dbReference>
<evidence type="ECO:0000256" key="8">
    <source>
        <dbReference type="ARBA" id="ARBA00023242"/>
    </source>
</evidence>
<dbReference type="Gene3D" id="3.40.50.10810">
    <property type="entry name" value="Tandem AAA-ATPase domain"/>
    <property type="match status" value="1"/>
</dbReference>
<keyword evidence="7" id="KW-0238">DNA-binding</keyword>
<keyword evidence="5" id="KW-0347">Helicase</keyword>
<dbReference type="SMART" id="SM00490">
    <property type="entry name" value="HELICc"/>
    <property type="match status" value="1"/>
</dbReference>
<keyword evidence="6" id="KW-0067">ATP-binding</keyword>
<evidence type="ECO:0000313" key="12">
    <source>
        <dbReference type="EMBL" id="KRX25316.1"/>
    </source>
</evidence>
<proteinExistence type="predicted"/>
<feature type="domain" description="Helicase ATP-binding" evidence="10">
    <location>
        <begin position="1116"/>
        <end position="1288"/>
    </location>
</feature>
<dbReference type="InterPro" id="IPR000330">
    <property type="entry name" value="SNF2_N"/>
</dbReference>
<keyword evidence="4" id="KW-0378">Hydrolase</keyword>
<dbReference type="InterPro" id="IPR011989">
    <property type="entry name" value="ARM-like"/>
</dbReference>
<dbReference type="GO" id="GO:0003677">
    <property type="term" value="F:DNA binding"/>
    <property type="evidence" value="ECO:0007669"/>
    <property type="project" value="UniProtKB-KW"/>
</dbReference>
<dbReference type="Gene3D" id="1.25.10.10">
    <property type="entry name" value="Leucine-rich Repeat Variant"/>
    <property type="match status" value="3"/>
</dbReference>
<keyword evidence="3" id="KW-0547">Nucleotide-binding</keyword>
<dbReference type="SMART" id="SM00487">
    <property type="entry name" value="DEXDc"/>
    <property type="match status" value="1"/>
</dbReference>
<dbReference type="PROSITE" id="PS51192">
    <property type="entry name" value="HELICASE_ATP_BIND_1"/>
    <property type="match status" value="1"/>
</dbReference>
<evidence type="ECO:0000259" key="11">
    <source>
        <dbReference type="PROSITE" id="PS51194"/>
    </source>
</evidence>
<accession>A0A0V0SF75</accession>
<dbReference type="OrthoDB" id="10252227at2759"/>
<organism evidence="12 13">
    <name type="scientific">Trichinella nelsoni</name>
    <dbReference type="NCBI Taxonomy" id="6336"/>
    <lineage>
        <taxon>Eukaryota</taxon>
        <taxon>Metazoa</taxon>
        <taxon>Ecdysozoa</taxon>
        <taxon>Nematoda</taxon>
        <taxon>Enoplea</taxon>
        <taxon>Dorylaimia</taxon>
        <taxon>Trichinellida</taxon>
        <taxon>Trichinellidae</taxon>
        <taxon>Trichinella</taxon>
    </lineage>
</organism>
<dbReference type="CDD" id="cd18793">
    <property type="entry name" value="SF2_C_SNF"/>
    <property type="match status" value="1"/>
</dbReference>
<evidence type="ECO:0000256" key="6">
    <source>
        <dbReference type="ARBA" id="ARBA00022840"/>
    </source>
</evidence>
<protein>
    <submittedName>
        <fullName evidence="12">TATA-binding protein-associated factor</fullName>
    </submittedName>
</protein>
<reference evidence="12 13" key="1">
    <citation type="submission" date="2015-01" db="EMBL/GenBank/DDBJ databases">
        <title>Evolution of Trichinella species and genotypes.</title>
        <authorList>
            <person name="Korhonen P.K."/>
            <person name="Edoardo P."/>
            <person name="Giuseppe L.R."/>
            <person name="Gasser R.B."/>
        </authorList>
    </citation>
    <scope>NUCLEOTIDE SEQUENCE [LARGE SCALE GENOMIC DNA]</scope>
    <source>
        <strain evidence="12">ISS37</strain>
    </source>
</reference>
<name>A0A0V0SF75_9BILA</name>
<feature type="region of interest" description="Disordered" evidence="9">
    <location>
        <begin position="1665"/>
        <end position="1689"/>
    </location>
</feature>
<evidence type="ECO:0000259" key="10">
    <source>
        <dbReference type="PROSITE" id="PS51192"/>
    </source>
</evidence>
<dbReference type="Pfam" id="PF00176">
    <property type="entry name" value="SNF2-rel_dom"/>
    <property type="match status" value="1"/>
</dbReference>
<evidence type="ECO:0000256" key="1">
    <source>
        <dbReference type="ARBA" id="ARBA00004123"/>
    </source>
</evidence>
<dbReference type="InterPro" id="IPR049730">
    <property type="entry name" value="SNF2/RAD54-like_C"/>
</dbReference>
<comment type="caution">
    <text evidence="12">The sequence shown here is derived from an EMBL/GenBank/DDBJ whole genome shotgun (WGS) entry which is preliminary data.</text>
</comment>
<dbReference type="InterPro" id="IPR016024">
    <property type="entry name" value="ARM-type_fold"/>
</dbReference>
<dbReference type="PANTHER" id="PTHR36498:SF1">
    <property type="entry name" value="TATA-BINDING PROTEIN-ASSOCIATED FACTOR 172"/>
    <property type="match status" value="1"/>
</dbReference>
<gene>
    <name evidence="12" type="primary">BTAF1</name>
    <name evidence="12" type="ORF">T07_7033</name>
</gene>
<dbReference type="PANTHER" id="PTHR36498">
    <property type="entry name" value="TATA-BINDING PROTEIN-ASSOCIATED FACTOR 172"/>
    <property type="match status" value="1"/>
</dbReference>
<dbReference type="Pfam" id="PF12054">
    <property type="entry name" value="DUF3535"/>
    <property type="match status" value="1"/>
</dbReference>
<evidence type="ECO:0000256" key="4">
    <source>
        <dbReference type="ARBA" id="ARBA00022801"/>
    </source>
</evidence>
<dbReference type="Proteomes" id="UP000054630">
    <property type="component" value="Unassembled WGS sequence"/>
</dbReference>
<dbReference type="Pfam" id="PF00271">
    <property type="entry name" value="Helicase_C"/>
    <property type="match status" value="1"/>
</dbReference>
<dbReference type="InterPro" id="IPR038718">
    <property type="entry name" value="SNF2-like_sf"/>
</dbReference>
<evidence type="ECO:0000256" key="3">
    <source>
        <dbReference type="ARBA" id="ARBA00022741"/>
    </source>
</evidence>
<dbReference type="InterPro" id="IPR001650">
    <property type="entry name" value="Helicase_C-like"/>
</dbReference>
<keyword evidence="13" id="KW-1185">Reference proteome</keyword>
<dbReference type="InterPro" id="IPR014001">
    <property type="entry name" value="Helicase_ATP-bd"/>
</dbReference>
<dbReference type="EMBL" id="JYDL01000012">
    <property type="protein sequence ID" value="KRX25316.1"/>
    <property type="molecule type" value="Genomic_DNA"/>
</dbReference>
<dbReference type="SUPFAM" id="SSF52540">
    <property type="entry name" value="P-loop containing nucleoside triphosphate hydrolases"/>
    <property type="match status" value="2"/>
</dbReference>
<dbReference type="SUPFAM" id="SSF48371">
    <property type="entry name" value="ARM repeat"/>
    <property type="match status" value="1"/>
</dbReference>
<dbReference type="InterPro" id="IPR027417">
    <property type="entry name" value="P-loop_NTPase"/>
</dbReference>
<dbReference type="InterPro" id="IPR022707">
    <property type="entry name" value="Mot1_central_dom"/>
</dbReference>
<dbReference type="InterPro" id="IPR044078">
    <property type="entry name" value="Mot1_ATP-bd"/>
</dbReference>
<keyword evidence="2" id="KW-0677">Repeat</keyword>
<dbReference type="GO" id="GO:0004386">
    <property type="term" value="F:helicase activity"/>
    <property type="evidence" value="ECO:0007669"/>
    <property type="project" value="UniProtKB-KW"/>
</dbReference>
<evidence type="ECO:0000256" key="5">
    <source>
        <dbReference type="ARBA" id="ARBA00022806"/>
    </source>
</evidence>
<dbReference type="GO" id="GO:0005524">
    <property type="term" value="F:ATP binding"/>
    <property type="evidence" value="ECO:0007669"/>
    <property type="project" value="UniProtKB-KW"/>
</dbReference>
<dbReference type="GO" id="GO:0005634">
    <property type="term" value="C:nucleus"/>
    <property type="evidence" value="ECO:0007669"/>
    <property type="project" value="UniProtKB-SubCell"/>
</dbReference>
<dbReference type="PROSITE" id="PS51194">
    <property type="entry name" value="HELICASE_CTER"/>
    <property type="match status" value="1"/>
</dbReference>
<feature type="domain" description="Helicase C-terminal" evidence="11">
    <location>
        <begin position="1463"/>
        <end position="1626"/>
    </location>
</feature>
<dbReference type="STRING" id="6336.A0A0V0SF75"/>
<dbReference type="FunFam" id="3.40.50.300:FF:001793">
    <property type="entry name" value="TATA-binding protein-associated factor"/>
    <property type="match status" value="1"/>
</dbReference>
<dbReference type="InterPro" id="IPR044972">
    <property type="entry name" value="Mot1"/>
</dbReference>
<sequence>MGDEESQSRVEKLLALLKCKNEVVRELACANLGDACVNDAAVFESLLKRIHELLVGKQWDVRESAAQAIRQLARVSLGKWSGSASPAAASMLINNKFKFDLKNTLTQGCALLSCDESEYNCEIRESQDQQMRIVKQQLMIGDAVGELNVSEFLSTSDFEITSPSVENADAVAIVKKPKLDLDPVDERLVFSCADEEGRLFLSIVCRFCETLCSDLYKPDWTVRHGAALGLRQLLTVVPFSPFHRNILKHMFVVLALDRFSDFVGSQVVAPVRETICQAVGVVTSQAPVEMRVEFFDVVLQFLQLDTGHEWSCRYAGLLAAKYMLIAYYGNGGREGGRSVPEKFIRALLDCLNDDNEDVVIAAAEAISGVVEKLLETAPVFSSDLVSRCQSRLGNYINDDSNASLKGLLHILHCCPTFRVDLLSLAVYNSFLDHSIADIRRLYLSLAVKSVEMTPATVLADNAVRILGAFLPSLFTKALVEPDEQVFAVLRQFWCSLVEKMDPVLLLKIVSSMLSYWMAMLMVPWTNPMLPKEYVGSKRCVFLGGDGVLALPLKERRRVVLQVKRRAASLLAVLLKCISRVRGDEQSQELCQSVPLLFQFYLESNSVDQQSAACLTLCEWAAVDEEFGQFSNASLREKLHMLAETELIVYDETVGKLTQLNSLCSELESLVGEGGDSRPESPPPTIQSTMVAFSPAEAVQRCLSLMATLGQLVPVDSDLRIRGESLQEQILSIATDLQSTLQEVKVLTCCAGVLFGQLPPRLNPLIKPLMEYVRQSDDGCLLVDQVACCLSLLLSLCKDRLPAPNGKIVKNLTTLLGADKRLRAHRADGTCRGCCILSRTIIGRDVGQQQLEQWQEEQAMDMQAAANASKVLVRIVNDHQHRLAEMSAPLYDILFNPMQQQQQQQQQQQDQTDPSVQLLTALLTIKTVYGCLEQNIRRDLCQRTVPVCCELLASNCCVLRQAVCNCLTVFAESDLVLTLNLLLPNILPKLEKAREGLLEACLGPVEVIYCLVQSVGHQLNGVIRILASAILPKMMVSHRTIRECACECFGSLVQLMPLEGGEGALQGLCPELIALQKERCQFFSLLCNPTALPLVKLPSILEGELRPYQKEGVTWLTFLKNYSLHGILSDEMGLGKTLQTLCILYMAQRMSNNNNNNNEEKMNSTNNVSLILCPKTLVKHWVAEANKFFGHCTADFYVTTLDFDNVEELEKCNVLVASYESLRRENELLFDKHWFYCILDEGHVIRNHKTQLFKAALQIHAEHRLILTGTPVQNSVGELWSLFEFLMPGYLGTLQQFQQRYLKPICQSRDSKATSAEAHAGKKALEDLHKQVLPFILRRKKVDVCRDLPPKIIQDYYCSLSPVQQELYRAYSDEVQEKVASAAVGRESRKGITFSILTYLRKLCSHPLLVTDSEPDLMQSTLDKLHLNDVQQLNDISYSGKMQALKQLLSECSIGSSNLADCDAVQSNGISAHRALIFCQYKSALNLLCTFFTQGYFGKGISFLKMDGSVEPERRQELAQQFNSDPSIDLLILTTQIGGLGLNLTGADVVIFFDHDWNPCRDIQAMDRAHRIGQTRTVNVYRLISQGTLEEKIMRFQKFKNFMADTVIGDENKSLLSMAPDQLIDLLTLDRGAESTACQISSNGNQIQIPPPQLQPAAAAAAAIPADNGGRGRRSMAGKDRLTASTGGFTDDLESTEKQYDKAFNAAAFSKSLQQG</sequence>
<dbReference type="GO" id="GO:0017025">
    <property type="term" value="F:TBP-class protein binding"/>
    <property type="evidence" value="ECO:0007669"/>
    <property type="project" value="InterPro"/>
</dbReference>
<keyword evidence="8" id="KW-0539">Nucleus</keyword>
<evidence type="ECO:0000256" key="2">
    <source>
        <dbReference type="ARBA" id="ARBA00022737"/>
    </source>
</evidence>